<feature type="transmembrane region" description="Helical" evidence="7">
    <location>
        <begin position="169"/>
        <end position="202"/>
    </location>
</feature>
<feature type="transmembrane region" description="Helical" evidence="7">
    <location>
        <begin position="387"/>
        <end position="406"/>
    </location>
</feature>
<gene>
    <name evidence="10" type="ORF">DEACI_1920</name>
    <name evidence="9" type="ORF">DEACI_2050</name>
</gene>
<evidence type="ECO:0000256" key="2">
    <source>
        <dbReference type="ARBA" id="ARBA00022448"/>
    </source>
</evidence>
<evidence type="ECO:0000256" key="6">
    <source>
        <dbReference type="ARBA" id="ARBA00023136"/>
    </source>
</evidence>
<dbReference type="Pfam" id="PF02361">
    <property type="entry name" value="CbiQ"/>
    <property type="match status" value="1"/>
</dbReference>
<evidence type="ECO:0000256" key="3">
    <source>
        <dbReference type="ARBA" id="ARBA00022475"/>
    </source>
</evidence>
<organism evidence="9">
    <name type="scientific">Acididesulfobacillus acetoxydans</name>
    <dbReference type="NCBI Taxonomy" id="1561005"/>
    <lineage>
        <taxon>Bacteria</taxon>
        <taxon>Bacillati</taxon>
        <taxon>Bacillota</taxon>
        <taxon>Clostridia</taxon>
        <taxon>Eubacteriales</taxon>
        <taxon>Peptococcaceae</taxon>
        <taxon>Acididesulfobacillus</taxon>
    </lineage>
</organism>
<evidence type="ECO:0000313" key="10">
    <source>
        <dbReference type="EMBL" id="CEJ07455.1"/>
    </source>
</evidence>
<evidence type="ECO:0000259" key="8">
    <source>
        <dbReference type="Pfam" id="PF13304"/>
    </source>
</evidence>
<dbReference type="Gene3D" id="3.40.50.300">
    <property type="entry name" value="P-loop containing nucleotide triphosphate hydrolases"/>
    <property type="match status" value="1"/>
</dbReference>
<dbReference type="InterPro" id="IPR015856">
    <property type="entry name" value="ABC_transpr_CbiO/EcfA_su"/>
</dbReference>
<proteinExistence type="predicted"/>
<comment type="subcellular location">
    <subcellularLocation>
        <location evidence="1">Membrane</location>
        <topology evidence="1">Multi-pass membrane protein</topology>
    </subcellularLocation>
</comment>
<evidence type="ECO:0000256" key="5">
    <source>
        <dbReference type="ARBA" id="ARBA00022989"/>
    </source>
</evidence>
<dbReference type="Proteomes" id="UP001071230">
    <property type="component" value="Unassembled WGS sequence"/>
</dbReference>
<reference evidence="10" key="1">
    <citation type="submission" date="2014-11" db="EMBL/GenBank/DDBJ databases">
        <authorList>
            <person name="Hornung B.V."/>
        </authorList>
    </citation>
    <scope>NUCLEOTIDE SEQUENCE</scope>
    <source>
        <strain evidence="10">INE</strain>
    </source>
</reference>
<dbReference type="InterPro" id="IPR003339">
    <property type="entry name" value="ABC/ECF_trnsptr_transmembrane"/>
</dbReference>
<feature type="domain" description="ATPase AAA-type core" evidence="8">
    <location>
        <begin position="32"/>
        <end position="97"/>
    </location>
</feature>
<dbReference type="EMBL" id="LR746496">
    <property type="protein sequence ID" value="CAA7601384.1"/>
    <property type="molecule type" value="Genomic_DNA"/>
</dbReference>
<dbReference type="Pfam" id="PF13304">
    <property type="entry name" value="AAA_21"/>
    <property type="match status" value="1"/>
</dbReference>
<dbReference type="CDD" id="cd03225">
    <property type="entry name" value="ABC_cobalt_CbiO_domain1"/>
    <property type="match status" value="1"/>
</dbReference>
<feature type="transmembrane region" description="Helical" evidence="7">
    <location>
        <begin position="264"/>
        <end position="284"/>
    </location>
</feature>
<dbReference type="GO" id="GO:0005524">
    <property type="term" value="F:ATP binding"/>
    <property type="evidence" value="ECO:0007669"/>
    <property type="project" value="InterPro"/>
</dbReference>
<dbReference type="PANTHER" id="PTHR34857">
    <property type="entry name" value="SLL0384 PROTEIN"/>
    <property type="match status" value="1"/>
</dbReference>
<feature type="transmembrane region" description="Helical" evidence="7">
    <location>
        <begin position="208"/>
        <end position="229"/>
    </location>
</feature>
<protein>
    <submittedName>
        <fullName evidence="10">ABC-type cobalt transport system, permease component CbiQ</fullName>
    </submittedName>
    <submittedName>
        <fullName evidence="9">P-loop containing nucleoside triphosphate hydrolase</fullName>
    </submittedName>
</protein>
<keyword evidence="3" id="KW-1003">Cell membrane</keyword>
<dbReference type="CDD" id="cd16914">
    <property type="entry name" value="EcfT"/>
    <property type="match status" value="1"/>
</dbReference>
<dbReference type="EMBL" id="CDGJ01000055">
    <property type="protein sequence ID" value="CEJ07455.1"/>
    <property type="molecule type" value="Genomic_DNA"/>
</dbReference>
<keyword evidence="5 7" id="KW-1133">Transmembrane helix</keyword>
<dbReference type="GO" id="GO:0005886">
    <property type="term" value="C:plasma membrane"/>
    <property type="evidence" value="ECO:0007669"/>
    <property type="project" value="UniProtKB-ARBA"/>
</dbReference>
<evidence type="ECO:0000313" key="11">
    <source>
        <dbReference type="Proteomes" id="UP001071230"/>
    </source>
</evidence>
<dbReference type="AlphaFoldDB" id="A0A8S0WNK8"/>
<dbReference type="Proteomes" id="UP000836597">
    <property type="component" value="Chromosome"/>
</dbReference>
<evidence type="ECO:0000256" key="1">
    <source>
        <dbReference type="ARBA" id="ARBA00004141"/>
    </source>
</evidence>
<keyword evidence="6 7" id="KW-0472">Membrane</keyword>
<evidence type="ECO:0000256" key="4">
    <source>
        <dbReference type="ARBA" id="ARBA00022692"/>
    </source>
</evidence>
<dbReference type="RefSeq" id="WP_240984917.1">
    <property type="nucleotide sequence ID" value="NZ_CDGJ01000055.1"/>
</dbReference>
<dbReference type="InterPro" id="IPR003959">
    <property type="entry name" value="ATPase_AAA_core"/>
</dbReference>
<sequence>MQNLGLKSSEAAERVEEALGVTGLSGARDKHPYVLSRGQRQMLAVASIIALRPEILVIDEPTAGLDRLGIQKLMALVQQLNQSGTTIIMISHDLELVQTYASRVIVLRKGRIWRDCRIQDLALPDEMRYAENESEENSCEEHSREESEYTQEKHRGRFWQGLDVRTKMLLFLIAAVSAYLFKGLIYNLTLTALIGGLALAAGARPQRIIRALLPLLPVFLLIVLVDALRCGSSLAGANSDVIFYVLPSHTLALTKGGIESGLNFLWRIFMMVFATVFLTTTTPVEEFVRLLHKWRVPPVAAFTLTTALRFIPALDQKRRQILDAQKARGAKFEGKGLVWPFKAYIPLMVPLLIYSIVLANSLAMAMLNRGFGFTRKVTQSQTLRFNAWDFAISAMGVALFSAELYLRLALHGGA</sequence>
<dbReference type="GO" id="GO:0016887">
    <property type="term" value="F:ATP hydrolysis activity"/>
    <property type="evidence" value="ECO:0007669"/>
    <property type="project" value="InterPro"/>
</dbReference>
<evidence type="ECO:0000256" key="7">
    <source>
        <dbReference type="SAM" id="Phobius"/>
    </source>
</evidence>
<dbReference type="SUPFAM" id="SSF52540">
    <property type="entry name" value="P-loop containing nucleoside triphosphate hydrolases"/>
    <property type="match status" value="1"/>
</dbReference>
<dbReference type="PANTHER" id="PTHR34857:SF2">
    <property type="entry name" value="SLL0384 PROTEIN"/>
    <property type="match status" value="1"/>
</dbReference>
<accession>A0A8S0WNK8</accession>
<dbReference type="InterPro" id="IPR051611">
    <property type="entry name" value="ECF_transporter_component"/>
</dbReference>
<keyword evidence="9" id="KW-0378">Hydrolase</keyword>
<dbReference type="KEGG" id="aacx:DEACI_2050"/>
<dbReference type="GO" id="GO:0022857">
    <property type="term" value="F:transmembrane transporter activity"/>
    <property type="evidence" value="ECO:0007669"/>
    <property type="project" value="UniProtKB-ARBA"/>
</dbReference>
<keyword evidence="2" id="KW-0813">Transport</keyword>
<evidence type="ECO:0000313" key="9">
    <source>
        <dbReference type="EMBL" id="CAA7601384.1"/>
    </source>
</evidence>
<reference evidence="9" key="2">
    <citation type="submission" date="2020-01" db="EMBL/GenBank/DDBJ databases">
        <authorList>
            <person name="Hornung B."/>
        </authorList>
    </citation>
    <scope>NUCLEOTIDE SEQUENCE</scope>
    <source>
        <strain evidence="9">PacBioINE</strain>
    </source>
</reference>
<keyword evidence="11" id="KW-1185">Reference proteome</keyword>
<keyword evidence="4 7" id="KW-0812">Transmembrane</keyword>
<dbReference type="InterPro" id="IPR027417">
    <property type="entry name" value="P-loop_NTPase"/>
</dbReference>
<feature type="transmembrane region" description="Helical" evidence="7">
    <location>
        <begin position="343"/>
        <end position="367"/>
    </location>
</feature>
<name>A0A8S0WNK8_9FIRM</name>